<reference evidence="2 3" key="1">
    <citation type="journal article" date="2016" name="DNA Res.">
        <title>The draft genome of MD-2 pineapple using hybrid error correction of long reads.</title>
        <authorList>
            <person name="Redwan R.M."/>
            <person name="Saidin A."/>
            <person name="Kumar S.V."/>
        </authorList>
    </citation>
    <scope>NUCLEOTIDE SEQUENCE [LARGE SCALE GENOMIC DNA]</scope>
    <source>
        <strain evidence="3">cv. MD2</strain>
        <tissue evidence="2">Leaf</tissue>
    </source>
</reference>
<evidence type="ECO:0000313" key="3">
    <source>
        <dbReference type="Proteomes" id="UP000092600"/>
    </source>
</evidence>
<gene>
    <name evidence="2" type="ORF">ACMD2_17570</name>
</gene>
<accession>A0A199UN60</accession>
<dbReference type="AlphaFoldDB" id="A0A199UN60"/>
<feature type="compositionally biased region" description="Low complexity" evidence="1">
    <location>
        <begin position="13"/>
        <end position="30"/>
    </location>
</feature>
<feature type="compositionally biased region" description="Low complexity" evidence="1">
    <location>
        <begin position="47"/>
        <end position="74"/>
    </location>
</feature>
<sequence length="94" mass="10018">MGLLTSCGTTRWPAPGRSPASASSANSPPSRLLPPPPPWPRRRRLTSRSPAASPSQDRRAAASLPIPALSLPRRPASRTRLFHPQRPAVIGVVS</sequence>
<dbReference type="Proteomes" id="UP000092600">
    <property type="component" value="Unassembled WGS sequence"/>
</dbReference>
<comment type="caution">
    <text evidence="2">The sequence shown here is derived from an EMBL/GenBank/DDBJ whole genome shotgun (WGS) entry which is preliminary data.</text>
</comment>
<protein>
    <submittedName>
        <fullName evidence="2">Uncharacterized protein</fullName>
    </submittedName>
</protein>
<evidence type="ECO:0000256" key="1">
    <source>
        <dbReference type="SAM" id="MobiDB-lite"/>
    </source>
</evidence>
<proteinExistence type="predicted"/>
<name>A0A199UN60_ANACO</name>
<dbReference type="EMBL" id="LSRQ01006498">
    <property type="protein sequence ID" value="OAY66091.1"/>
    <property type="molecule type" value="Genomic_DNA"/>
</dbReference>
<evidence type="ECO:0000313" key="2">
    <source>
        <dbReference type="EMBL" id="OAY66091.1"/>
    </source>
</evidence>
<feature type="region of interest" description="Disordered" evidence="1">
    <location>
        <begin position="1"/>
        <end position="94"/>
    </location>
</feature>
<organism evidence="2 3">
    <name type="scientific">Ananas comosus</name>
    <name type="common">Pineapple</name>
    <name type="synonym">Ananas ananas</name>
    <dbReference type="NCBI Taxonomy" id="4615"/>
    <lineage>
        <taxon>Eukaryota</taxon>
        <taxon>Viridiplantae</taxon>
        <taxon>Streptophyta</taxon>
        <taxon>Embryophyta</taxon>
        <taxon>Tracheophyta</taxon>
        <taxon>Spermatophyta</taxon>
        <taxon>Magnoliopsida</taxon>
        <taxon>Liliopsida</taxon>
        <taxon>Poales</taxon>
        <taxon>Bromeliaceae</taxon>
        <taxon>Bromelioideae</taxon>
        <taxon>Ananas</taxon>
    </lineage>
</organism>